<proteinExistence type="predicted"/>
<dbReference type="PANTHER" id="PTHR44542:SF14">
    <property type="entry name" value="PROTEIN HIGH ARSENIC CONTENT 1, MITOCHONDRIAL-RELATED"/>
    <property type="match status" value="1"/>
</dbReference>
<dbReference type="InterPro" id="IPR001763">
    <property type="entry name" value="Rhodanese-like_dom"/>
</dbReference>
<name>A0AAQ3KFG7_9LILI</name>
<reference evidence="2 3" key="1">
    <citation type="submission" date="2023-10" db="EMBL/GenBank/DDBJ databases">
        <title>Chromosome-scale genome assembly provides insights into flower coloration mechanisms of Canna indica.</title>
        <authorList>
            <person name="Li C."/>
        </authorList>
    </citation>
    <scope>NUCLEOTIDE SEQUENCE [LARGE SCALE GENOMIC DNA]</scope>
    <source>
        <tissue evidence="2">Flower</tissue>
    </source>
</reference>
<protein>
    <submittedName>
        <fullName evidence="2">Rhodanese-like domain-containing protein 19, mitochondrial isoform X2</fullName>
    </submittedName>
</protein>
<dbReference type="AlphaFoldDB" id="A0AAQ3KFG7"/>
<dbReference type="EMBL" id="CP136893">
    <property type="protein sequence ID" value="WOL05192.1"/>
    <property type="molecule type" value="Genomic_DNA"/>
</dbReference>
<keyword evidence="3" id="KW-1185">Reference proteome</keyword>
<dbReference type="SMART" id="SM00450">
    <property type="entry name" value="RHOD"/>
    <property type="match status" value="1"/>
</dbReference>
<gene>
    <name evidence="2" type="ORF">Cni_G13919</name>
</gene>
<accession>A0AAQ3KFG7</accession>
<dbReference type="PROSITE" id="PS50206">
    <property type="entry name" value="RHODANESE_3"/>
    <property type="match status" value="1"/>
</dbReference>
<evidence type="ECO:0000313" key="3">
    <source>
        <dbReference type="Proteomes" id="UP001327560"/>
    </source>
</evidence>
<sequence length="145" mass="16057">MESQQSAVHNVTVDGNEARSLVASGHRYLDVRLKDDFDTGHVEGALNVPYYSSVTPQGQLLYRITLGTKNTKLMMLLWIAGKVKNPQFTEQVSSLFASDETFIVGCRTGVRAKHATVDLLNAGFENVKYIAGGYLAWLKCTNEEE</sequence>
<organism evidence="2 3">
    <name type="scientific">Canna indica</name>
    <name type="common">Indian-shot</name>
    <dbReference type="NCBI Taxonomy" id="4628"/>
    <lineage>
        <taxon>Eukaryota</taxon>
        <taxon>Viridiplantae</taxon>
        <taxon>Streptophyta</taxon>
        <taxon>Embryophyta</taxon>
        <taxon>Tracheophyta</taxon>
        <taxon>Spermatophyta</taxon>
        <taxon>Magnoliopsida</taxon>
        <taxon>Liliopsida</taxon>
        <taxon>Zingiberales</taxon>
        <taxon>Cannaceae</taxon>
        <taxon>Canna</taxon>
    </lineage>
</organism>
<dbReference type="Gene3D" id="3.40.250.10">
    <property type="entry name" value="Rhodanese-like domain"/>
    <property type="match status" value="1"/>
</dbReference>
<dbReference type="InterPro" id="IPR044684">
    <property type="entry name" value="STR17/STR18/HARC1-like"/>
</dbReference>
<dbReference type="InterPro" id="IPR036873">
    <property type="entry name" value="Rhodanese-like_dom_sf"/>
</dbReference>
<dbReference type="Pfam" id="PF00581">
    <property type="entry name" value="Rhodanese"/>
    <property type="match status" value="1"/>
</dbReference>
<dbReference type="CDD" id="cd00158">
    <property type="entry name" value="RHOD"/>
    <property type="match status" value="1"/>
</dbReference>
<evidence type="ECO:0000313" key="2">
    <source>
        <dbReference type="EMBL" id="WOL05192.1"/>
    </source>
</evidence>
<dbReference type="Proteomes" id="UP001327560">
    <property type="component" value="Chromosome 4"/>
</dbReference>
<dbReference type="SUPFAM" id="SSF52821">
    <property type="entry name" value="Rhodanese/Cell cycle control phosphatase"/>
    <property type="match status" value="1"/>
</dbReference>
<dbReference type="PANTHER" id="PTHR44542">
    <property type="entry name" value="THIOSULFATE SULFURTRANSFERASE 18"/>
    <property type="match status" value="1"/>
</dbReference>
<dbReference type="GO" id="GO:0003824">
    <property type="term" value="F:catalytic activity"/>
    <property type="evidence" value="ECO:0007669"/>
    <property type="project" value="InterPro"/>
</dbReference>
<evidence type="ECO:0000259" key="1">
    <source>
        <dbReference type="PROSITE" id="PS50206"/>
    </source>
</evidence>
<feature type="domain" description="Rhodanese" evidence="1">
    <location>
        <begin position="22"/>
        <end position="142"/>
    </location>
</feature>